<accession>A0A095U2X9</accession>
<evidence type="ECO:0000256" key="1">
    <source>
        <dbReference type="SAM" id="SignalP"/>
    </source>
</evidence>
<dbReference type="InterPro" id="IPR020018">
    <property type="entry name" value="Motility-assoc_lipoprot_GldH"/>
</dbReference>
<dbReference type="RefSeq" id="WP_035124855.1">
    <property type="nucleotide sequence ID" value="NZ_JRHH01000002.1"/>
</dbReference>
<keyword evidence="3" id="KW-1185">Reference proteome</keyword>
<proteinExistence type="predicted"/>
<sequence>MKSKILLAIVSLLLFISCNKSSVFSEFDKMPTDNRWQKSDVKSYEFSIDDDSKLYNLEFKFSHIYDYQFDSIPINFIIENPSGKTENFSIDLMIKDDSGKELGECSVDICDLKYKIKEASKLEKGTYKITISNGFKQEYLPNVLGIGLDVDAIK</sequence>
<evidence type="ECO:0000313" key="2">
    <source>
        <dbReference type="EMBL" id="KGD68953.1"/>
    </source>
</evidence>
<evidence type="ECO:0008006" key="4">
    <source>
        <dbReference type="Google" id="ProtNLM"/>
    </source>
</evidence>
<evidence type="ECO:0000313" key="3">
    <source>
        <dbReference type="Proteomes" id="UP000029554"/>
    </source>
</evidence>
<organism evidence="2 3">
    <name type="scientific">Flavobacterium aquatile LMG 4008 = ATCC 11947</name>
    <dbReference type="NCBI Taxonomy" id="1453498"/>
    <lineage>
        <taxon>Bacteria</taxon>
        <taxon>Pseudomonadati</taxon>
        <taxon>Bacteroidota</taxon>
        <taxon>Flavobacteriia</taxon>
        <taxon>Flavobacteriales</taxon>
        <taxon>Flavobacteriaceae</taxon>
        <taxon>Flavobacterium</taxon>
    </lineage>
</organism>
<dbReference type="Pfam" id="PF14109">
    <property type="entry name" value="GldH_lipo"/>
    <property type="match status" value="1"/>
</dbReference>
<dbReference type="AlphaFoldDB" id="A0A095U2X9"/>
<dbReference type="eggNOG" id="ENOG5032PAX">
    <property type="taxonomic scope" value="Bacteria"/>
</dbReference>
<dbReference type="OrthoDB" id="1366051at2"/>
<gene>
    <name evidence="2" type="ORF">LG45_04755</name>
</gene>
<dbReference type="Proteomes" id="UP000029554">
    <property type="component" value="Unassembled WGS sequence"/>
</dbReference>
<dbReference type="STRING" id="1453498.LG45_04755"/>
<dbReference type="EMBL" id="JRHH01000002">
    <property type="protein sequence ID" value="KGD68953.1"/>
    <property type="molecule type" value="Genomic_DNA"/>
</dbReference>
<comment type="caution">
    <text evidence="2">The sequence shown here is derived from an EMBL/GenBank/DDBJ whole genome shotgun (WGS) entry which is preliminary data.</text>
</comment>
<feature type="chain" id="PRO_5001918932" description="Gliding motility protein GldH" evidence="1">
    <location>
        <begin position="23"/>
        <end position="154"/>
    </location>
</feature>
<dbReference type="PROSITE" id="PS51257">
    <property type="entry name" value="PROKAR_LIPOPROTEIN"/>
    <property type="match status" value="1"/>
</dbReference>
<reference evidence="2 3" key="1">
    <citation type="submission" date="2014-09" db="EMBL/GenBank/DDBJ databases">
        <title>Whole Genome Shotgun of Flavobacterium aquatile LMG 4008.</title>
        <authorList>
            <person name="Gale A.N."/>
            <person name="Pipes S.E."/>
            <person name="Newman J.D."/>
        </authorList>
    </citation>
    <scope>NUCLEOTIDE SEQUENCE [LARGE SCALE GENOMIC DNA]</scope>
    <source>
        <strain evidence="2 3">LMG 4008</strain>
    </source>
</reference>
<name>A0A095U2X9_9FLAO</name>
<protein>
    <recommendedName>
        <fullName evidence="4">Gliding motility protein GldH</fullName>
    </recommendedName>
</protein>
<keyword evidence="1" id="KW-0732">Signal</keyword>
<feature type="signal peptide" evidence="1">
    <location>
        <begin position="1"/>
        <end position="22"/>
    </location>
</feature>